<dbReference type="GO" id="GO:0051400">
    <property type="term" value="F:BH domain binding"/>
    <property type="evidence" value="ECO:0007669"/>
    <property type="project" value="TreeGrafter"/>
</dbReference>
<name>A0AAJ7XGR6_PETMA</name>
<dbReference type="PANTHER" id="PTHR11256:SF48">
    <property type="entry name" value="BCL-2-RELATED OVARIAN KILLER PROTEIN"/>
    <property type="match status" value="1"/>
</dbReference>
<dbReference type="SMART" id="SM00337">
    <property type="entry name" value="BCL"/>
    <property type="match status" value="1"/>
</dbReference>
<evidence type="ECO:0000313" key="11">
    <source>
        <dbReference type="RefSeq" id="XP_032833735.1"/>
    </source>
</evidence>
<gene>
    <name evidence="11" type="primary">BOK</name>
</gene>
<dbReference type="InterPro" id="IPR002475">
    <property type="entry name" value="Bcl2-like"/>
</dbReference>
<dbReference type="Gene3D" id="1.10.437.10">
    <property type="entry name" value="Blc2-like"/>
    <property type="match status" value="1"/>
</dbReference>
<keyword evidence="4" id="KW-0053">Apoptosis</keyword>
<dbReference type="GO" id="GO:0005741">
    <property type="term" value="C:mitochondrial outer membrane"/>
    <property type="evidence" value="ECO:0007669"/>
    <property type="project" value="TreeGrafter"/>
</dbReference>
<comment type="subcellular location">
    <subcellularLocation>
        <location evidence="1">Membrane</location>
        <topology evidence="1">Single-pass membrane protein</topology>
    </subcellularLocation>
</comment>
<feature type="region of interest" description="Disordered" evidence="7">
    <location>
        <begin position="1"/>
        <end position="55"/>
    </location>
</feature>
<dbReference type="AlphaFoldDB" id="A0AAJ7XGR6"/>
<dbReference type="Pfam" id="PF00452">
    <property type="entry name" value="Bcl-2"/>
    <property type="match status" value="1"/>
</dbReference>
<evidence type="ECO:0000256" key="4">
    <source>
        <dbReference type="ARBA" id="ARBA00022703"/>
    </source>
</evidence>
<evidence type="ECO:0000259" key="9">
    <source>
        <dbReference type="SMART" id="SM00337"/>
    </source>
</evidence>
<feature type="transmembrane region" description="Helical" evidence="8">
    <location>
        <begin position="269"/>
        <end position="289"/>
    </location>
</feature>
<evidence type="ECO:0000256" key="8">
    <source>
        <dbReference type="SAM" id="Phobius"/>
    </source>
</evidence>
<dbReference type="KEGG" id="pmrn:116956317"/>
<dbReference type="GO" id="GO:0097192">
    <property type="term" value="P:extrinsic apoptotic signaling pathway in absence of ligand"/>
    <property type="evidence" value="ECO:0007669"/>
    <property type="project" value="TreeGrafter"/>
</dbReference>
<dbReference type="InterPro" id="IPR026298">
    <property type="entry name" value="Bcl-2_fam"/>
</dbReference>
<keyword evidence="5 8" id="KW-1133">Transmembrane helix</keyword>
<keyword evidence="3 8" id="KW-0812">Transmembrane</keyword>
<dbReference type="GeneID" id="116956317"/>
<dbReference type="PROSITE" id="PS50062">
    <property type="entry name" value="BCL2_FAMILY"/>
    <property type="match status" value="1"/>
</dbReference>
<evidence type="ECO:0000313" key="10">
    <source>
        <dbReference type="Proteomes" id="UP001318040"/>
    </source>
</evidence>
<dbReference type="RefSeq" id="XP_032833735.1">
    <property type="nucleotide sequence ID" value="XM_032977844.1"/>
</dbReference>
<dbReference type="InterPro" id="IPR046371">
    <property type="entry name" value="Bcl-2_BH1-3"/>
</dbReference>
<evidence type="ECO:0000256" key="7">
    <source>
        <dbReference type="SAM" id="MobiDB-lite"/>
    </source>
</evidence>
<dbReference type="Proteomes" id="UP001318040">
    <property type="component" value="Chromosome 64"/>
</dbReference>
<reference evidence="11" key="1">
    <citation type="submission" date="2025-08" db="UniProtKB">
        <authorList>
            <consortium name="RefSeq"/>
        </authorList>
    </citation>
    <scope>IDENTIFICATION</scope>
    <source>
        <tissue evidence="11">Sperm</tissue>
    </source>
</reference>
<keyword evidence="6 8" id="KW-0472">Membrane</keyword>
<evidence type="ECO:0000256" key="6">
    <source>
        <dbReference type="ARBA" id="ARBA00023136"/>
    </source>
</evidence>
<proteinExistence type="inferred from homology"/>
<dbReference type="GO" id="GO:0042981">
    <property type="term" value="P:regulation of apoptotic process"/>
    <property type="evidence" value="ECO:0007669"/>
    <property type="project" value="InterPro"/>
</dbReference>
<dbReference type="CTD" id="666"/>
<dbReference type="InterPro" id="IPR036834">
    <property type="entry name" value="Bcl-2-like_sf"/>
</dbReference>
<dbReference type="PRINTS" id="PR01862">
    <property type="entry name" value="BCL2FAMILY"/>
</dbReference>
<comment type="similarity">
    <text evidence="2">Belongs to the Bcl-2 family.</text>
</comment>
<evidence type="ECO:0000256" key="3">
    <source>
        <dbReference type="ARBA" id="ARBA00022692"/>
    </source>
</evidence>
<dbReference type="PANTHER" id="PTHR11256">
    <property type="entry name" value="BCL-2 RELATED"/>
    <property type="match status" value="1"/>
</dbReference>
<keyword evidence="10" id="KW-1185">Reference proteome</keyword>
<dbReference type="GO" id="GO:0001836">
    <property type="term" value="P:release of cytochrome c from mitochondria"/>
    <property type="evidence" value="ECO:0007669"/>
    <property type="project" value="TreeGrafter"/>
</dbReference>
<accession>A0AAJ7XGR6</accession>
<sequence length="295" mass="31534">MRKMTTEPGGGGGGLNEGWDDTTTPSVGTPPESREVSAEGRRRHGDHGPSTHVCRGGVGWAPARFAAALRRGRPESPMSERAMDLLRQSSLRLSVEVLDALERGPGEKQLVTQAKALCRDYINWRLLRAGLGWGKAESSAHSCSKFTEVSNTVLLLGDELEYMYPSLYRNVDKHLGLSVASEAAVTEALQAVAHVLFGTGITWAKVVSLLAVSAGLAVDCVTQGQPATVHALVDCVGDVFSATLVPWIRARGGWADMVNTMTCRRSSPAYYWLLATVGAAVGILGPLLVPRRTGK</sequence>
<evidence type="ECO:0000256" key="2">
    <source>
        <dbReference type="ARBA" id="ARBA00009458"/>
    </source>
</evidence>
<feature type="domain" description="Bcl-2 Bcl-2 homology region 1-3" evidence="9">
    <location>
        <begin position="153"/>
        <end position="254"/>
    </location>
</feature>
<evidence type="ECO:0000256" key="1">
    <source>
        <dbReference type="ARBA" id="ARBA00004167"/>
    </source>
</evidence>
<dbReference type="GO" id="GO:0008630">
    <property type="term" value="P:intrinsic apoptotic signaling pathway in response to DNA damage"/>
    <property type="evidence" value="ECO:0007669"/>
    <property type="project" value="TreeGrafter"/>
</dbReference>
<dbReference type="CDD" id="cd06845">
    <property type="entry name" value="Bcl-2_like"/>
    <property type="match status" value="1"/>
</dbReference>
<protein>
    <submittedName>
        <fullName evidence="11">Bcl-2-related ovarian killer protein</fullName>
    </submittedName>
</protein>
<organism evidence="10 11">
    <name type="scientific">Petromyzon marinus</name>
    <name type="common">Sea lamprey</name>
    <dbReference type="NCBI Taxonomy" id="7757"/>
    <lineage>
        <taxon>Eukaryota</taxon>
        <taxon>Metazoa</taxon>
        <taxon>Chordata</taxon>
        <taxon>Craniata</taxon>
        <taxon>Vertebrata</taxon>
        <taxon>Cyclostomata</taxon>
        <taxon>Hyperoartia</taxon>
        <taxon>Petromyzontiformes</taxon>
        <taxon>Petromyzontidae</taxon>
        <taxon>Petromyzon</taxon>
    </lineage>
</organism>
<dbReference type="SUPFAM" id="SSF56854">
    <property type="entry name" value="Bcl-2 inhibitors of programmed cell death"/>
    <property type="match status" value="1"/>
</dbReference>
<evidence type="ECO:0000256" key="5">
    <source>
        <dbReference type="ARBA" id="ARBA00022989"/>
    </source>
</evidence>